<keyword evidence="1" id="KW-0472">Membrane</keyword>
<dbReference type="RefSeq" id="WP_093315309.1">
    <property type="nucleotide sequence ID" value="NZ_FNPV01000011.1"/>
</dbReference>
<keyword evidence="1" id="KW-0812">Transmembrane</keyword>
<protein>
    <submittedName>
        <fullName evidence="2">Uncharacterized protein</fullName>
    </submittedName>
</protein>
<keyword evidence="3" id="KW-1185">Reference proteome</keyword>
<feature type="transmembrane region" description="Helical" evidence="1">
    <location>
        <begin position="43"/>
        <end position="63"/>
    </location>
</feature>
<name>A0A1H3QZ07_9FIRM</name>
<gene>
    <name evidence="2" type="ORF">SAMN05192546_11140</name>
</gene>
<dbReference type="Proteomes" id="UP000199230">
    <property type="component" value="Unassembled WGS sequence"/>
</dbReference>
<reference evidence="2 3" key="1">
    <citation type="submission" date="2016-10" db="EMBL/GenBank/DDBJ databases">
        <authorList>
            <person name="de Groot N.N."/>
        </authorList>
    </citation>
    <scope>NUCLEOTIDE SEQUENCE [LARGE SCALE GENOMIC DNA]</scope>
    <source>
        <strain evidence="2 3">APO</strain>
    </source>
</reference>
<evidence type="ECO:0000256" key="1">
    <source>
        <dbReference type="SAM" id="Phobius"/>
    </source>
</evidence>
<dbReference type="EMBL" id="FNPV01000011">
    <property type="protein sequence ID" value="SDZ18667.1"/>
    <property type="molecule type" value="Genomic_DNA"/>
</dbReference>
<feature type="transmembrane region" description="Helical" evidence="1">
    <location>
        <begin position="75"/>
        <end position="94"/>
    </location>
</feature>
<feature type="transmembrane region" description="Helical" evidence="1">
    <location>
        <begin position="12"/>
        <end position="36"/>
    </location>
</feature>
<organism evidence="2 3">
    <name type="scientific">Tindallia californiensis</name>
    <dbReference type="NCBI Taxonomy" id="159292"/>
    <lineage>
        <taxon>Bacteria</taxon>
        <taxon>Bacillati</taxon>
        <taxon>Bacillota</taxon>
        <taxon>Clostridia</taxon>
        <taxon>Peptostreptococcales</taxon>
        <taxon>Tindalliaceae</taxon>
        <taxon>Tindallia</taxon>
    </lineage>
</organism>
<evidence type="ECO:0000313" key="2">
    <source>
        <dbReference type="EMBL" id="SDZ18667.1"/>
    </source>
</evidence>
<proteinExistence type="predicted"/>
<accession>A0A1H3QZ07</accession>
<sequence length="246" mass="28269">MSALLELVPTVLMFFVLAVVATSNIWNNSLSFWSLYRPHTRGLSPLIIFLTPSLLAFCIIYKFNYSDILLKPFYFSFLTILLAFLFAILNVVTITHKTMKRFFYFSLKMSDKIKISIVCLSVICLISLSFFTTLLNLQFIQEVLSTSNEDQNNLYFHFALFYAVVTTLLVLYVIGAVLGIIKIMSLPLCQIKCTSAQDSFPHLFKRNLIEAYAFEVEKDFTLLLPKSLEQPILVPTNSIQLLFYKE</sequence>
<feature type="transmembrane region" description="Helical" evidence="1">
    <location>
        <begin position="115"/>
        <end position="135"/>
    </location>
</feature>
<keyword evidence="1" id="KW-1133">Transmembrane helix</keyword>
<dbReference type="AlphaFoldDB" id="A0A1H3QZ07"/>
<evidence type="ECO:0000313" key="3">
    <source>
        <dbReference type="Proteomes" id="UP000199230"/>
    </source>
</evidence>
<feature type="transmembrane region" description="Helical" evidence="1">
    <location>
        <begin position="155"/>
        <end position="181"/>
    </location>
</feature>